<dbReference type="PANTHER" id="PTHR23017:SF3">
    <property type="entry name" value="G-PROTEIN COUPLED RECEPTORS FAMILY 1 PROFILE DOMAIN-CONTAINING PROTEIN"/>
    <property type="match status" value="1"/>
</dbReference>
<proteinExistence type="predicted"/>
<name>A0A4U5NXW1_STECR</name>
<evidence type="ECO:0000313" key="3">
    <source>
        <dbReference type="EMBL" id="TKR88342.1"/>
    </source>
</evidence>
<gene>
    <name evidence="3" type="ORF">L596_012598</name>
</gene>
<evidence type="ECO:0000259" key="2">
    <source>
        <dbReference type="Pfam" id="PF10328"/>
    </source>
</evidence>
<feature type="domain" description="7TM GPCR serpentine receptor class x (Srx)" evidence="2">
    <location>
        <begin position="186"/>
        <end position="253"/>
    </location>
</feature>
<keyword evidence="1" id="KW-0812">Transmembrane</keyword>
<feature type="transmembrane region" description="Helical" evidence="1">
    <location>
        <begin position="123"/>
        <end position="144"/>
    </location>
</feature>
<dbReference type="AlphaFoldDB" id="A0A4U5NXW1"/>
<keyword evidence="4" id="KW-1185">Reference proteome</keyword>
<reference evidence="3 4" key="2">
    <citation type="journal article" date="2019" name="G3 (Bethesda)">
        <title>Hybrid Assembly of the Genome of the Entomopathogenic Nematode Steinernema carpocapsae Identifies the X-Chromosome.</title>
        <authorList>
            <person name="Serra L."/>
            <person name="Macchietto M."/>
            <person name="Macias-Munoz A."/>
            <person name="McGill C.J."/>
            <person name="Rodriguez I.M."/>
            <person name="Rodriguez B."/>
            <person name="Murad R."/>
            <person name="Mortazavi A."/>
        </authorList>
    </citation>
    <scope>NUCLEOTIDE SEQUENCE [LARGE SCALE GENOMIC DNA]</scope>
    <source>
        <strain evidence="3 4">ALL</strain>
    </source>
</reference>
<reference evidence="3 4" key="1">
    <citation type="journal article" date="2015" name="Genome Biol.">
        <title>Comparative genomics of Steinernema reveals deeply conserved gene regulatory networks.</title>
        <authorList>
            <person name="Dillman A.R."/>
            <person name="Macchietto M."/>
            <person name="Porter C.F."/>
            <person name="Rogers A."/>
            <person name="Williams B."/>
            <person name="Antoshechkin I."/>
            <person name="Lee M.M."/>
            <person name="Goodwin Z."/>
            <person name="Lu X."/>
            <person name="Lewis E.E."/>
            <person name="Goodrich-Blair H."/>
            <person name="Stock S.P."/>
            <person name="Adams B.J."/>
            <person name="Sternberg P.W."/>
            <person name="Mortazavi A."/>
        </authorList>
    </citation>
    <scope>NUCLEOTIDE SEQUENCE [LARGE SCALE GENOMIC DNA]</scope>
    <source>
        <strain evidence="3 4">ALL</strain>
    </source>
</reference>
<organism evidence="3 4">
    <name type="scientific">Steinernema carpocapsae</name>
    <name type="common">Entomopathogenic nematode</name>
    <dbReference type="NCBI Taxonomy" id="34508"/>
    <lineage>
        <taxon>Eukaryota</taxon>
        <taxon>Metazoa</taxon>
        <taxon>Ecdysozoa</taxon>
        <taxon>Nematoda</taxon>
        <taxon>Chromadorea</taxon>
        <taxon>Rhabditida</taxon>
        <taxon>Tylenchina</taxon>
        <taxon>Panagrolaimomorpha</taxon>
        <taxon>Strongyloidoidea</taxon>
        <taxon>Steinernematidae</taxon>
        <taxon>Steinernema</taxon>
    </lineage>
</organism>
<dbReference type="InterPro" id="IPR019430">
    <property type="entry name" value="7TM_GPCR_serpentine_rcpt_Srx"/>
</dbReference>
<feature type="transmembrane region" description="Helical" evidence="1">
    <location>
        <begin position="85"/>
        <end position="111"/>
    </location>
</feature>
<protein>
    <recommendedName>
        <fullName evidence="2">7TM GPCR serpentine receptor class x (Srx) domain-containing protein</fullName>
    </recommendedName>
</protein>
<dbReference type="EMBL" id="AZBU02000003">
    <property type="protein sequence ID" value="TKR88342.1"/>
    <property type="molecule type" value="Genomic_DNA"/>
</dbReference>
<feature type="transmembrane region" description="Helical" evidence="1">
    <location>
        <begin position="207"/>
        <end position="224"/>
    </location>
</feature>
<comment type="caution">
    <text evidence="3">The sequence shown here is derived from an EMBL/GenBank/DDBJ whole genome shotgun (WGS) entry which is preliminary data.</text>
</comment>
<dbReference type="OrthoDB" id="5837543at2759"/>
<dbReference type="Gene3D" id="1.20.1070.10">
    <property type="entry name" value="Rhodopsin 7-helix transmembrane proteins"/>
    <property type="match status" value="1"/>
</dbReference>
<keyword evidence="1" id="KW-0472">Membrane</keyword>
<feature type="transmembrane region" description="Helical" evidence="1">
    <location>
        <begin position="12"/>
        <end position="33"/>
    </location>
</feature>
<keyword evidence="1" id="KW-1133">Transmembrane helix</keyword>
<dbReference type="Proteomes" id="UP000298663">
    <property type="component" value="Unassembled WGS sequence"/>
</dbReference>
<feature type="domain" description="7TM GPCR serpentine receptor class x (Srx)" evidence="2">
    <location>
        <begin position="15"/>
        <end position="185"/>
    </location>
</feature>
<feature type="transmembrane region" description="Helical" evidence="1">
    <location>
        <begin position="169"/>
        <end position="186"/>
    </location>
</feature>
<dbReference type="SUPFAM" id="SSF81321">
    <property type="entry name" value="Family A G protein-coupled receptor-like"/>
    <property type="match status" value="1"/>
</dbReference>
<dbReference type="PANTHER" id="PTHR23017">
    <property type="entry name" value="SERPENTINE RECEPTOR, CLASS X"/>
    <property type="match status" value="1"/>
</dbReference>
<feature type="transmembrane region" description="Helical" evidence="1">
    <location>
        <begin position="40"/>
        <end position="65"/>
    </location>
</feature>
<sequence>MFTEAENVWAALAIFTIGLTGVIVNSIVIYGVFHKKIFGYAFGTGCISHTLANLGITATFTFIVVPITLIDPGLHDTYLVSRSGQFLIFCYFLNEFSHLFLAINRCVIVYFPLKYSKIFTKSTCKVIMAFIVTFSFLLVIPHFWRECGETFLMEKLGYYLRETKCSQTVIIHMVYDLSIAVVRVTLSQQASQGEQKNRFFFQSLAQAINFMVELVIYFAIAPLVTNSWAYFVLTTLAWISVHTVDGCIVIAFNKRVMFKPLKATINGMQAARNVSNAISLFSRRDVSES</sequence>
<dbReference type="Pfam" id="PF10328">
    <property type="entry name" value="7TM_GPCR_Srx"/>
    <property type="match status" value="2"/>
</dbReference>
<feature type="transmembrane region" description="Helical" evidence="1">
    <location>
        <begin position="230"/>
        <end position="252"/>
    </location>
</feature>
<accession>A0A4U5NXW1</accession>
<evidence type="ECO:0000313" key="4">
    <source>
        <dbReference type="Proteomes" id="UP000298663"/>
    </source>
</evidence>
<dbReference type="CDD" id="cd00637">
    <property type="entry name" value="7tm_classA_rhodopsin-like"/>
    <property type="match status" value="1"/>
</dbReference>
<evidence type="ECO:0000256" key="1">
    <source>
        <dbReference type="SAM" id="Phobius"/>
    </source>
</evidence>